<reference evidence="1 2" key="1">
    <citation type="submission" date="2015-12" db="EMBL/GenBank/DDBJ databases">
        <title>Draft genome of the nematode, Onchocerca flexuosa.</title>
        <authorList>
            <person name="Mitreva M."/>
        </authorList>
    </citation>
    <scope>NUCLEOTIDE SEQUENCE [LARGE SCALE GENOMIC DNA]</scope>
    <source>
        <strain evidence="1">Red Deer</strain>
    </source>
</reference>
<organism evidence="1 2">
    <name type="scientific">Onchocerca flexuosa</name>
    <dbReference type="NCBI Taxonomy" id="387005"/>
    <lineage>
        <taxon>Eukaryota</taxon>
        <taxon>Metazoa</taxon>
        <taxon>Ecdysozoa</taxon>
        <taxon>Nematoda</taxon>
        <taxon>Chromadorea</taxon>
        <taxon>Rhabditida</taxon>
        <taxon>Spirurina</taxon>
        <taxon>Spiruromorpha</taxon>
        <taxon>Filarioidea</taxon>
        <taxon>Onchocercidae</taxon>
        <taxon>Onchocerca</taxon>
    </lineage>
</organism>
<gene>
    <name evidence="1" type="ORF">X798_04265</name>
</gene>
<protein>
    <submittedName>
        <fullName evidence="1">Uncharacterized protein</fullName>
    </submittedName>
</protein>
<accession>A0A238BTQ1</accession>
<sequence>MFERSISMGINKDEKWTERIIENQDGLVREIISLSPLIAGNGGLTPVVHLWLHFTLLIIDKVVTNHSILTITLYPYGMLGPQKNDELLYDEWEQ</sequence>
<evidence type="ECO:0000313" key="2">
    <source>
        <dbReference type="Proteomes" id="UP000242913"/>
    </source>
</evidence>
<dbReference type="EMBL" id="KZ270004">
    <property type="protein sequence ID" value="OZC08717.1"/>
    <property type="molecule type" value="Genomic_DNA"/>
</dbReference>
<keyword evidence="2" id="KW-1185">Reference proteome</keyword>
<dbReference type="Proteomes" id="UP000242913">
    <property type="component" value="Unassembled WGS sequence"/>
</dbReference>
<dbReference type="AlphaFoldDB" id="A0A238BTQ1"/>
<name>A0A238BTQ1_9BILA</name>
<proteinExistence type="predicted"/>
<evidence type="ECO:0000313" key="1">
    <source>
        <dbReference type="EMBL" id="OZC08717.1"/>
    </source>
</evidence>